<keyword evidence="3" id="KW-1185">Reference proteome</keyword>
<dbReference type="AlphaFoldDB" id="A0A6G0W0A2"/>
<feature type="compositionally biased region" description="Pro residues" evidence="1">
    <location>
        <begin position="1"/>
        <end position="24"/>
    </location>
</feature>
<feature type="region of interest" description="Disordered" evidence="1">
    <location>
        <begin position="1"/>
        <end position="40"/>
    </location>
</feature>
<sequence>MSSPTPMSPPTPMSTPPPTSPPPIFTRQSPSRAVDVNDGPYGSQYNITETSNFDSAVLEMYFVPKRKLF</sequence>
<evidence type="ECO:0000313" key="2">
    <source>
        <dbReference type="EMBL" id="KAF0714652.1"/>
    </source>
</evidence>
<organism evidence="2 3">
    <name type="scientific">Aphis craccivora</name>
    <name type="common">Cowpea aphid</name>
    <dbReference type="NCBI Taxonomy" id="307492"/>
    <lineage>
        <taxon>Eukaryota</taxon>
        <taxon>Metazoa</taxon>
        <taxon>Ecdysozoa</taxon>
        <taxon>Arthropoda</taxon>
        <taxon>Hexapoda</taxon>
        <taxon>Insecta</taxon>
        <taxon>Pterygota</taxon>
        <taxon>Neoptera</taxon>
        <taxon>Paraneoptera</taxon>
        <taxon>Hemiptera</taxon>
        <taxon>Sternorrhyncha</taxon>
        <taxon>Aphidomorpha</taxon>
        <taxon>Aphidoidea</taxon>
        <taxon>Aphididae</taxon>
        <taxon>Aphidini</taxon>
        <taxon>Aphis</taxon>
        <taxon>Aphis</taxon>
    </lineage>
</organism>
<proteinExistence type="predicted"/>
<dbReference type="Proteomes" id="UP000478052">
    <property type="component" value="Unassembled WGS sequence"/>
</dbReference>
<protein>
    <submittedName>
        <fullName evidence="2">Uncharacterized protein</fullName>
    </submittedName>
</protein>
<name>A0A6G0W0A2_APHCR</name>
<evidence type="ECO:0000256" key="1">
    <source>
        <dbReference type="SAM" id="MobiDB-lite"/>
    </source>
</evidence>
<evidence type="ECO:0000313" key="3">
    <source>
        <dbReference type="Proteomes" id="UP000478052"/>
    </source>
</evidence>
<dbReference type="EMBL" id="VUJU01010353">
    <property type="protein sequence ID" value="KAF0714652.1"/>
    <property type="molecule type" value="Genomic_DNA"/>
</dbReference>
<reference evidence="2 3" key="1">
    <citation type="submission" date="2019-08" db="EMBL/GenBank/DDBJ databases">
        <title>Whole genome of Aphis craccivora.</title>
        <authorList>
            <person name="Voronova N.V."/>
            <person name="Shulinski R.S."/>
            <person name="Bandarenka Y.V."/>
            <person name="Zhorov D.G."/>
            <person name="Warner D."/>
        </authorList>
    </citation>
    <scope>NUCLEOTIDE SEQUENCE [LARGE SCALE GENOMIC DNA]</scope>
    <source>
        <strain evidence="2">180601</strain>
        <tissue evidence="2">Whole Body</tissue>
    </source>
</reference>
<accession>A0A6G0W0A2</accession>
<comment type="caution">
    <text evidence="2">The sequence shown here is derived from an EMBL/GenBank/DDBJ whole genome shotgun (WGS) entry which is preliminary data.</text>
</comment>
<gene>
    <name evidence="2" type="ORF">FWK35_00018905</name>
</gene>